<evidence type="ECO:0000313" key="1">
    <source>
        <dbReference type="EMBL" id="EEF24445.1"/>
    </source>
</evidence>
<keyword evidence="2" id="KW-1185">Reference proteome</keyword>
<gene>
    <name evidence="1" type="ORF">RCOM_1788900</name>
</gene>
<dbReference type="Proteomes" id="UP000008311">
    <property type="component" value="Unassembled WGS sequence"/>
</dbReference>
<dbReference type="EMBL" id="EQ982239">
    <property type="protein sequence ID" value="EEF24445.1"/>
    <property type="molecule type" value="Genomic_DNA"/>
</dbReference>
<reference evidence="2" key="1">
    <citation type="journal article" date="2010" name="Nat. Biotechnol.">
        <title>Draft genome sequence of the oilseed species Ricinus communis.</title>
        <authorList>
            <person name="Chan A.P."/>
            <person name="Crabtree J."/>
            <person name="Zhao Q."/>
            <person name="Lorenzi H."/>
            <person name="Orvis J."/>
            <person name="Puiu D."/>
            <person name="Melake-Berhan A."/>
            <person name="Jones K.M."/>
            <person name="Redman J."/>
            <person name="Chen G."/>
            <person name="Cahoon E.B."/>
            <person name="Gedil M."/>
            <person name="Stanke M."/>
            <person name="Haas B.J."/>
            <person name="Wortman J.R."/>
            <person name="Fraser-Liggett C.M."/>
            <person name="Ravel J."/>
            <person name="Rabinowicz P.D."/>
        </authorList>
    </citation>
    <scope>NUCLEOTIDE SEQUENCE [LARGE SCALE GENOMIC DNA]</scope>
    <source>
        <strain evidence="2">cv. Hale</strain>
    </source>
</reference>
<protein>
    <submittedName>
        <fullName evidence="1">Uncharacterized protein</fullName>
    </submittedName>
</protein>
<evidence type="ECO:0000313" key="2">
    <source>
        <dbReference type="Proteomes" id="UP000008311"/>
    </source>
</evidence>
<sequence length="246" mass="27354">MAFDAGAGIGRISHAAADTLDRIFRHGNRYRRMIGIGGIAVDVDHRIAVVRRTDDLPLQGQEALVVVRLARFERIDVVDNPGRITLRAADFQRPQRERRPAVVVDSQRSLMPVGIDARGRIRHLGRCIEMIAQLLQALALGLVPVFLAKRRSLHQRPLPDQAFDLGRRLERSRPLNMHIHLGDAAARPGIDADRYATFALAGIHLDAGLRGKVAFGRQQLGDLLLRGREHEVELVFVQIPARLVSG</sequence>
<accession>B9TI68</accession>
<dbReference type="InParanoid" id="B9TI68"/>
<proteinExistence type="predicted"/>
<dbReference type="AlphaFoldDB" id="B9TI68"/>
<organism evidence="1 2">
    <name type="scientific">Ricinus communis</name>
    <name type="common">Castor bean</name>
    <dbReference type="NCBI Taxonomy" id="3988"/>
    <lineage>
        <taxon>Eukaryota</taxon>
        <taxon>Viridiplantae</taxon>
        <taxon>Streptophyta</taxon>
        <taxon>Embryophyta</taxon>
        <taxon>Tracheophyta</taxon>
        <taxon>Spermatophyta</taxon>
        <taxon>Magnoliopsida</taxon>
        <taxon>eudicotyledons</taxon>
        <taxon>Gunneridae</taxon>
        <taxon>Pentapetalae</taxon>
        <taxon>rosids</taxon>
        <taxon>fabids</taxon>
        <taxon>Malpighiales</taxon>
        <taxon>Euphorbiaceae</taxon>
        <taxon>Acalyphoideae</taxon>
        <taxon>Acalypheae</taxon>
        <taxon>Ricinus</taxon>
    </lineage>
</organism>
<name>B9TI68_RICCO</name>